<protein>
    <submittedName>
        <fullName evidence="1">Uncharacterized protein</fullName>
    </submittedName>
</protein>
<accession>A0A165FWW3</accession>
<keyword evidence="2" id="KW-1185">Reference proteome</keyword>
<dbReference type="EMBL" id="KV423965">
    <property type="protein sequence ID" value="KZT57307.1"/>
    <property type="molecule type" value="Genomic_DNA"/>
</dbReference>
<organism evidence="1 2">
    <name type="scientific">Calocera cornea HHB12733</name>
    <dbReference type="NCBI Taxonomy" id="1353952"/>
    <lineage>
        <taxon>Eukaryota</taxon>
        <taxon>Fungi</taxon>
        <taxon>Dikarya</taxon>
        <taxon>Basidiomycota</taxon>
        <taxon>Agaricomycotina</taxon>
        <taxon>Dacrymycetes</taxon>
        <taxon>Dacrymycetales</taxon>
        <taxon>Dacrymycetaceae</taxon>
        <taxon>Calocera</taxon>
    </lineage>
</organism>
<dbReference type="AlphaFoldDB" id="A0A165FWW3"/>
<evidence type="ECO:0000313" key="1">
    <source>
        <dbReference type="EMBL" id="KZT57307.1"/>
    </source>
</evidence>
<dbReference type="Proteomes" id="UP000076842">
    <property type="component" value="Unassembled WGS sequence"/>
</dbReference>
<evidence type="ECO:0000313" key="2">
    <source>
        <dbReference type="Proteomes" id="UP000076842"/>
    </source>
</evidence>
<dbReference type="OrthoDB" id="10463231at2759"/>
<reference evidence="1 2" key="1">
    <citation type="journal article" date="2016" name="Mol. Biol. Evol.">
        <title>Comparative Genomics of Early-Diverging Mushroom-Forming Fungi Provides Insights into the Origins of Lignocellulose Decay Capabilities.</title>
        <authorList>
            <person name="Nagy L.G."/>
            <person name="Riley R."/>
            <person name="Tritt A."/>
            <person name="Adam C."/>
            <person name="Daum C."/>
            <person name="Floudas D."/>
            <person name="Sun H."/>
            <person name="Yadav J.S."/>
            <person name="Pangilinan J."/>
            <person name="Larsson K.H."/>
            <person name="Matsuura K."/>
            <person name="Barry K."/>
            <person name="Labutti K."/>
            <person name="Kuo R."/>
            <person name="Ohm R.A."/>
            <person name="Bhattacharya S.S."/>
            <person name="Shirouzu T."/>
            <person name="Yoshinaga Y."/>
            <person name="Martin F.M."/>
            <person name="Grigoriev I.V."/>
            <person name="Hibbett D.S."/>
        </authorList>
    </citation>
    <scope>NUCLEOTIDE SEQUENCE [LARGE SCALE GENOMIC DNA]</scope>
    <source>
        <strain evidence="1 2">HHB12733</strain>
    </source>
</reference>
<proteinExistence type="predicted"/>
<gene>
    <name evidence="1" type="ORF">CALCODRAFT_496268</name>
</gene>
<dbReference type="InParanoid" id="A0A165FWW3"/>
<sequence>MNVLLVKKAPCLQSYTFLRTGARWKRPYPIQPRASDFAPLAELEHLESLHLSVFLATDEPPYDRPDDHGSILLRLAGNRRKLRSLTWDWAMATKNLPAPGALAQLARASKALKQLTVPANLTFAHLCAVEPQIGLERLVLATGTVYLSREKSHRWLGSLWPRARIEDQS</sequence>
<name>A0A165FWW3_9BASI</name>